<dbReference type="RefSeq" id="WP_361702139.1">
    <property type="nucleotide sequence ID" value="NZ_JBEZVE010000006.1"/>
</dbReference>
<dbReference type="PROSITE" id="PS50082">
    <property type="entry name" value="WD_REPEATS_2"/>
    <property type="match status" value="4"/>
</dbReference>
<dbReference type="InterPro" id="IPR001680">
    <property type="entry name" value="WD40_rpt"/>
</dbReference>
<dbReference type="EMBL" id="JBEZVE010000006">
    <property type="protein sequence ID" value="MEU3781380.1"/>
    <property type="molecule type" value="Genomic_DNA"/>
</dbReference>
<evidence type="ECO:0000256" key="1">
    <source>
        <dbReference type="ARBA" id="ARBA00022574"/>
    </source>
</evidence>
<accession>A0ABV2ZGY0</accession>
<dbReference type="InterPro" id="IPR020472">
    <property type="entry name" value="WD40_PAC1"/>
</dbReference>
<evidence type="ECO:0008006" key="6">
    <source>
        <dbReference type="Google" id="ProtNLM"/>
    </source>
</evidence>
<dbReference type="Gene3D" id="2.130.10.10">
    <property type="entry name" value="YVTN repeat-like/Quinoprotein amine dehydrogenase"/>
    <property type="match status" value="3"/>
</dbReference>
<dbReference type="InterPro" id="IPR019775">
    <property type="entry name" value="WD40_repeat_CS"/>
</dbReference>
<keyword evidence="2" id="KW-0677">Repeat</keyword>
<evidence type="ECO:0000313" key="4">
    <source>
        <dbReference type="EMBL" id="MEU3781380.1"/>
    </source>
</evidence>
<comment type="caution">
    <text evidence="4">The sequence shown here is derived from an EMBL/GenBank/DDBJ whole genome shotgun (WGS) entry which is preliminary data.</text>
</comment>
<dbReference type="PRINTS" id="PR00320">
    <property type="entry name" value="GPROTEINBRPT"/>
</dbReference>
<dbReference type="SMART" id="SM00320">
    <property type="entry name" value="WD40"/>
    <property type="match status" value="8"/>
</dbReference>
<dbReference type="SUPFAM" id="SSF50969">
    <property type="entry name" value="YVTN repeat-like/Quinoprotein amine dehydrogenase"/>
    <property type="match status" value="1"/>
</dbReference>
<keyword evidence="1 3" id="KW-0853">WD repeat</keyword>
<name>A0ABV2ZGY0_9ACTN</name>
<gene>
    <name evidence="4" type="ORF">AB0E89_12470</name>
</gene>
<organism evidence="4 5">
    <name type="scientific">Streptomyces sp. 900129855</name>
    <dbReference type="NCBI Taxonomy" id="3155129"/>
    <lineage>
        <taxon>Bacteria</taxon>
        <taxon>Bacillati</taxon>
        <taxon>Actinomycetota</taxon>
        <taxon>Actinomycetes</taxon>
        <taxon>Kitasatosporales</taxon>
        <taxon>Streptomycetaceae</taxon>
        <taxon>Streptomyces</taxon>
    </lineage>
</organism>
<dbReference type="Proteomes" id="UP001550739">
    <property type="component" value="Unassembled WGS sequence"/>
</dbReference>
<feature type="repeat" description="WD" evidence="3">
    <location>
        <begin position="461"/>
        <end position="497"/>
    </location>
</feature>
<dbReference type="PANTHER" id="PTHR22847">
    <property type="entry name" value="WD40 REPEAT PROTEIN"/>
    <property type="match status" value="1"/>
</dbReference>
<feature type="repeat" description="WD" evidence="3">
    <location>
        <begin position="634"/>
        <end position="676"/>
    </location>
</feature>
<feature type="repeat" description="WD" evidence="3">
    <location>
        <begin position="416"/>
        <end position="459"/>
    </location>
</feature>
<dbReference type="InterPro" id="IPR036322">
    <property type="entry name" value="WD40_repeat_dom_sf"/>
</dbReference>
<sequence>MTDPGWLVHGDPELVLAGLDGAASQEELLAAAVYRASGHVHRDAGVGVRRQVLALDAARFGNRELARDIATVAVRPEMPELDAPWVVQWATGSDLDSRLRYAVPVPAKVGVLATVVVEGRGLAVAGCKDGTLHAWDLATGSRLGKAVSAHTGAVETLATAVLNGRPVAVTGGFDKIVRVWDLAAGELIGACSADDDSWVKALATGLVEGRPVVVGACIDDVVRVWDLATLSQHSEPLTIHTGFVSALATAVLDGHPVVATSHSKELGATDLITGEETVRVWDLVTGREFGALDDRPEGPAVFADQAYDRTVEGGDDGDDGDEQAGHCVSLDVNAMAHFLVTDPASECPMAVSANGYEVHVWNLATREQVVDPVAVMPVETAAVTVLHDRPAALVAYAHGPVEVWDLSTFRQLRPSLTGHEAAVRGAATAVLNRRHLAVTAGDDRSVRIWDLDGERETGNRLPGHVGSVVGVTTAVVDGSCVIVTGGSDTKVRFWDLDGMGQLGEPLTAHTTVVNLLAVGTVDGRPTLLTRGDWHKTVRIWDLTTREELHGRSTSEYTSPSIDFFAEVDGRFVGVTGEGRVWDLTASRWIGVQPQQGGALALETLEGRSVLLTGDGTEGVHLWDLATGELLAPPLTGHTSEVSAGATGTLDGRPVVVAGGDRTVWMWDASTGQQIGAYAFPSRIRGVTVAPDGRLVVGFGADMAVLTHRY</sequence>
<dbReference type="PROSITE" id="PS00678">
    <property type="entry name" value="WD_REPEATS_1"/>
    <property type="match status" value="3"/>
</dbReference>
<evidence type="ECO:0000256" key="2">
    <source>
        <dbReference type="ARBA" id="ARBA00022737"/>
    </source>
</evidence>
<protein>
    <recommendedName>
        <fullName evidence="6">WD40 repeat protein</fullName>
    </recommendedName>
</protein>
<evidence type="ECO:0000313" key="5">
    <source>
        <dbReference type="Proteomes" id="UP001550739"/>
    </source>
</evidence>
<reference evidence="4 5" key="1">
    <citation type="submission" date="2024-06" db="EMBL/GenBank/DDBJ databases">
        <title>The Natural Products Discovery Center: Release of the First 8490 Sequenced Strains for Exploring Actinobacteria Biosynthetic Diversity.</title>
        <authorList>
            <person name="Kalkreuter E."/>
            <person name="Kautsar S.A."/>
            <person name="Yang D."/>
            <person name="Bader C.D."/>
            <person name="Teijaro C.N."/>
            <person name="Fluegel L."/>
            <person name="Davis C.M."/>
            <person name="Simpson J.R."/>
            <person name="Lauterbach L."/>
            <person name="Steele A.D."/>
            <person name="Gui C."/>
            <person name="Meng S."/>
            <person name="Li G."/>
            <person name="Viehrig K."/>
            <person name="Ye F."/>
            <person name="Su P."/>
            <person name="Kiefer A.F."/>
            <person name="Nichols A."/>
            <person name="Cepeda A.J."/>
            <person name="Yan W."/>
            <person name="Fan B."/>
            <person name="Jiang Y."/>
            <person name="Adhikari A."/>
            <person name="Zheng C.-J."/>
            <person name="Schuster L."/>
            <person name="Cowan T.M."/>
            <person name="Smanski M.J."/>
            <person name="Chevrette M.G."/>
            <person name="De Carvalho L.P.S."/>
            <person name="Shen B."/>
        </authorList>
    </citation>
    <scope>NUCLEOTIDE SEQUENCE [LARGE SCALE GENOMIC DNA]</scope>
    <source>
        <strain evidence="4 5">NPDC033843</strain>
    </source>
</reference>
<dbReference type="InterPro" id="IPR015943">
    <property type="entry name" value="WD40/YVTN_repeat-like_dom_sf"/>
</dbReference>
<proteinExistence type="predicted"/>
<evidence type="ECO:0000256" key="3">
    <source>
        <dbReference type="PROSITE-ProRule" id="PRU00221"/>
    </source>
</evidence>
<feature type="repeat" description="WD" evidence="3">
    <location>
        <begin position="147"/>
        <end position="190"/>
    </location>
</feature>
<dbReference type="SUPFAM" id="SSF50978">
    <property type="entry name" value="WD40 repeat-like"/>
    <property type="match status" value="1"/>
</dbReference>
<keyword evidence="5" id="KW-1185">Reference proteome</keyword>
<dbReference type="PANTHER" id="PTHR22847:SF637">
    <property type="entry name" value="WD REPEAT DOMAIN 5B"/>
    <property type="match status" value="1"/>
</dbReference>
<dbReference type="Pfam" id="PF00400">
    <property type="entry name" value="WD40"/>
    <property type="match status" value="3"/>
</dbReference>
<dbReference type="InterPro" id="IPR011044">
    <property type="entry name" value="Quino_amine_DH_bsu"/>
</dbReference>